<dbReference type="InterPro" id="IPR027417">
    <property type="entry name" value="P-loop_NTPase"/>
</dbReference>
<dbReference type="PANTHER" id="PTHR47959">
    <property type="entry name" value="ATP-DEPENDENT RNA HELICASE RHLE-RELATED"/>
    <property type="match status" value="1"/>
</dbReference>
<protein>
    <submittedName>
        <fullName evidence="6">Putative DEAD-box ATP-dependent RNA helicase</fullName>
        <ecNumber evidence="6">3.6.4.13</ecNumber>
    </submittedName>
</protein>
<dbReference type="GO" id="GO:0003676">
    <property type="term" value="F:nucleic acid binding"/>
    <property type="evidence" value="ECO:0007669"/>
    <property type="project" value="InterPro"/>
</dbReference>
<reference evidence="6 7" key="1">
    <citation type="journal article" date="2013" name="Genome Announc.">
        <title>Draft Genome Sequence of Cesiribacter andamanensis Strain AMV16T, Isolated from a Soil Sample from a Mud Volcano in the Andaman Islands, India.</title>
        <authorList>
            <person name="Shivaji S."/>
            <person name="Ara S."/>
            <person name="Begum Z."/>
            <person name="Srinivas T.N."/>
            <person name="Singh A."/>
            <person name="Kumar Pinnaka A."/>
        </authorList>
    </citation>
    <scope>NUCLEOTIDE SEQUENCE [LARGE SCALE GENOMIC DNA]</scope>
    <source>
        <strain evidence="6 7">AMV16</strain>
    </source>
</reference>
<dbReference type="eggNOG" id="COG0513">
    <property type="taxonomic scope" value="Bacteria"/>
</dbReference>
<dbReference type="PATRIC" id="fig|1279009.4.peg.4021"/>
<dbReference type="Proteomes" id="UP000011910">
    <property type="component" value="Unassembled WGS sequence"/>
</dbReference>
<keyword evidence="2 6" id="KW-0378">Hydrolase</keyword>
<gene>
    <name evidence="6" type="ORF">ADICEAN_03979</name>
</gene>
<evidence type="ECO:0000259" key="5">
    <source>
        <dbReference type="PROSITE" id="PS51192"/>
    </source>
</evidence>
<keyword evidence="1" id="KW-0547">Nucleotide-binding</keyword>
<dbReference type="InterPro" id="IPR014001">
    <property type="entry name" value="Helicase_ATP-bd"/>
</dbReference>
<name>M7NQW9_9BACT</name>
<dbReference type="Gene3D" id="3.40.50.300">
    <property type="entry name" value="P-loop containing nucleotide triphosphate hydrolases"/>
    <property type="match status" value="1"/>
</dbReference>
<evidence type="ECO:0000256" key="1">
    <source>
        <dbReference type="ARBA" id="ARBA00022741"/>
    </source>
</evidence>
<dbReference type="InterPro" id="IPR011545">
    <property type="entry name" value="DEAD/DEAH_box_helicase_dom"/>
</dbReference>
<dbReference type="GO" id="GO:0016787">
    <property type="term" value="F:hydrolase activity"/>
    <property type="evidence" value="ECO:0007669"/>
    <property type="project" value="UniProtKB-KW"/>
</dbReference>
<dbReference type="PANTHER" id="PTHR47959:SF1">
    <property type="entry name" value="ATP-DEPENDENT RNA HELICASE DBPA"/>
    <property type="match status" value="1"/>
</dbReference>
<dbReference type="GO" id="GO:0005524">
    <property type="term" value="F:ATP binding"/>
    <property type="evidence" value="ECO:0007669"/>
    <property type="project" value="UniProtKB-KW"/>
</dbReference>
<sequence length="114" mass="12557">MRIEQNNLSQPPAVLVGTPGRIADHLRRQTFEPGSIRLLVLDEFDKALELGFEAEMSFIIGQLPGVRRRILTSATQLEHIPDFAGLQDPLVLNFLSDSTPAGLALKRGAGRRGR</sequence>
<dbReference type="GO" id="GO:0003724">
    <property type="term" value="F:RNA helicase activity"/>
    <property type="evidence" value="ECO:0007669"/>
    <property type="project" value="UniProtKB-EC"/>
</dbReference>
<dbReference type="GO" id="GO:0005829">
    <property type="term" value="C:cytosol"/>
    <property type="evidence" value="ECO:0007669"/>
    <property type="project" value="TreeGrafter"/>
</dbReference>
<dbReference type="STRING" id="1279009.ADICEAN_03979"/>
<evidence type="ECO:0000256" key="3">
    <source>
        <dbReference type="ARBA" id="ARBA00022806"/>
    </source>
</evidence>
<dbReference type="EC" id="3.6.4.13" evidence="6"/>
<dbReference type="AlphaFoldDB" id="M7NQW9"/>
<evidence type="ECO:0000256" key="2">
    <source>
        <dbReference type="ARBA" id="ARBA00022801"/>
    </source>
</evidence>
<dbReference type="InterPro" id="IPR050079">
    <property type="entry name" value="DEAD_box_RNA_helicase"/>
</dbReference>
<feature type="domain" description="Helicase ATP-binding" evidence="5">
    <location>
        <begin position="1"/>
        <end position="94"/>
    </location>
</feature>
<evidence type="ECO:0000313" key="6">
    <source>
        <dbReference type="EMBL" id="EMR00894.1"/>
    </source>
</evidence>
<keyword evidence="7" id="KW-1185">Reference proteome</keyword>
<keyword evidence="3 6" id="KW-0347">Helicase</keyword>
<dbReference type="EMBL" id="AODQ01000170">
    <property type="protein sequence ID" value="EMR00894.1"/>
    <property type="molecule type" value="Genomic_DNA"/>
</dbReference>
<dbReference type="PROSITE" id="PS51192">
    <property type="entry name" value="HELICASE_ATP_BIND_1"/>
    <property type="match status" value="1"/>
</dbReference>
<keyword evidence="4" id="KW-0067">ATP-binding</keyword>
<evidence type="ECO:0000256" key="4">
    <source>
        <dbReference type="ARBA" id="ARBA00022840"/>
    </source>
</evidence>
<dbReference type="SUPFAM" id="SSF52540">
    <property type="entry name" value="P-loop containing nucleoside triphosphate hydrolases"/>
    <property type="match status" value="1"/>
</dbReference>
<accession>M7NQW9</accession>
<organism evidence="6 7">
    <name type="scientific">Cesiribacter andamanensis AMV16</name>
    <dbReference type="NCBI Taxonomy" id="1279009"/>
    <lineage>
        <taxon>Bacteria</taxon>
        <taxon>Pseudomonadati</taxon>
        <taxon>Bacteroidota</taxon>
        <taxon>Cytophagia</taxon>
        <taxon>Cytophagales</taxon>
        <taxon>Cesiribacteraceae</taxon>
        <taxon>Cesiribacter</taxon>
    </lineage>
</organism>
<comment type="caution">
    <text evidence="6">The sequence shown here is derived from an EMBL/GenBank/DDBJ whole genome shotgun (WGS) entry which is preliminary data.</text>
</comment>
<evidence type="ECO:0000313" key="7">
    <source>
        <dbReference type="Proteomes" id="UP000011910"/>
    </source>
</evidence>
<dbReference type="Pfam" id="PF00270">
    <property type="entry name" value="DEAD"/>
    <property type="match status" value="1"/>
</dbReference>
<proteinExistence type="predicted"/>